<dbReference type="PANTHER" id="PTHR46115">
    <property type="entry name" value="THIOREDOXIN-LIKE PROTEIN 1"/>
    <property type="match status" value="1"/>
</dbReference>
<dbReference type="Proteomes" id="UP000008983">
    <property type="component" value="Unassembled WGS sequence"/>
</dbReference>
<dbReference type="SUPFAM" id="SSF52833">
    <property type="entry name" value="Thioredoxin-like"/>
    <property type="match status" value="1"/>
</dbReference>
<dbReference type="EMBL" id="GL983601">
    <property type="protein sequence ID" value="EGR32684.1"/>
    <property type="molecule type" value="Genomic_DNA"/>
</dbReference>
<feature type="disulfide bond" description="Redox-active" evidence="3">
    <location>
        <begin position="44"/>
        <end position="47"/>
    </location>
</feature>
<dbReference type="AlphaFoldDB" id="G0QQ20"/>
<dbReference type="GO" id="GO:0003756">
    <property type="term" value="F:protein disulfide isomerase activity"/>
    <property type="evidence" value="ECO:0007669"/>
    <property type="project" value="UniProtKB-EC"/>
</dbReference>
<dbReference type="eggNOG" id="KOG0907">
    <property type="taxonomic scope" value="Eukaryota"/>
</dbReference>
<dbReference type="Gene3D" id="3.40.30.10">
    <property type="entry name" value="Glutaredoxin"/>
    <property type="match status" value="1"/>
</dbReference>
<accession>G0QQ20</accession>
<keyword evidence="3" id="KW-0676">Redox-active center</keyword>
<feature type="active site" description="Nucleophile" evidence="2">
    <location>
        <position position="44"/>
    </location>
</feature>
<dbReference type="InterPro" id="IPR005746">
    <property type="entry name" value="Thioredoxin"/>
</dbReference>
<feature type="domain" description="Thioredoxin" evidence="4">
    <location>
        <begin position="1"/>
        <end position="123"/>
    </location>
</feature>
<evidence type="ECO:0000259" key="4">
    <source>
        <dbReference type="PROSITE" id="PS51352"/>
    </source>
</evidence>
<protein>
    <submittedName>
        <fullName evidence="5">Thioredoxin, putative</fullName>
        <ecNumber evidence="5">5.3.4.1</ecNumber>
    </submittedName>
</protein>
<dbReference type="EC" id="5.3.4.1" evidence="5"/>
<evidence type="ECO:0000256" key="1">
    <source>
        <dbReference type="ARBA" id="ARBA00023157"/>
    </source>
</evidence>
<organism evidence="5 6">
    <name type="scientific">Ichthyophthirius multifiliis</name>
    <name type="common">White spot disease agent</name>
    <name type="synonym">Ich</name>
    <dbReference type="NCBI Taxonomy" id="5932"/>
    <lineage>
        <taxon>Eukaryota</taxon>
        <taxon>Sar</taxon>
        <taxon>Alveolata</taxon>
        <taxon>Ciliophora</taxon>
        <taxon>Intramacronucleata</taxon>
        <taxon>Oligohymenophorea</taxon>
        <taxon>Hymenostomatida</taxon>
        <taxon>Ophryoglenina</taxon>
        <taxon>Ichthyophthirius</taxon>
    </lineage>
</organism>
<keyword evidence="5" id="KW-0413">Isomerase</keyword>
<gene>
    <name evidence="5" type="ORF">IMG5_074210</name>
</gene>
<sequence>KNKKYKKQRKQKKNMVKQINNNDEWQEFISQNQNFILDFYAQWCGPCKALAQNFEQIQNEYPGVTIVKIDIDTDEMSDVIEAHQVTSIPHIFMYIDGQNKSNFLGNNLGKLKEFAQQVQQKNKK</sequence>
<dbReference type="RefSeq" id="XP_004036670.1">
    <property type="nucleotide sequence ID" value="XM_004036622.1"/>
</dbReference>
<reference evidence="5 6" key="1">
    <citation type="submission" date="2011-07" db="EMBL/GenBank/DDBJ databases">
        <authorList>
            <person name="Coyne R."/>
            <person name="Brami D."/>
            <person name="Johnson J."/>
            <person name="Hostetler J."/>
            <person name="Hannick L."/>
            <person name="Clark T."/>
            <person name="Cassidy-Hanley D."/>
            <person name="Inman J."/>
        </authorList>
    </citation>
    <scope>NUCLEOTIDE SEQUENCE [LARGE SCALE GENOMIC DNA]</scope>
    <source>
        <strain evidence="5 6">G5</strain>
    </source>
</reference>
<dbReference type="PROSITE" id="PS00194">
    <property type="entry name" value="THIOREDOXIN_1"/>
    <property type="match status" value="1"/>
</dbReference>
<dbReference type="OrthoDB" id="2121326at2759"/>
<dbReference type="GeneID" id="14908851"/>
<evidence type="ECO:0000313" key="5">
    <source>
        <dbReference type="EMBL" id="EGR32684.1"/>
    </source>
</evidence>
<dbReference type="PROSITE" id="PS51352">
    <property type="entry name" value="THIOREDOXIN_2"/>
    <property type="match status" value="1"/>
</dbReference>
<feature type="active site" description="Nucleophile" evidence="2">
    <location>
        <position position="47"/>
    </location>
</feature>
<dbReference type="Pfam" id="PF00085">
    <property type="entry name" value="Thioredoxin"/>
    <property type="match status" value="1"/>
</dbReference>
<keyword evidence="6" id="KW-1185">Reference proteome</keyword>
<dbReference type="GO" id="GO:0015035">
    <property type="term" value="F:protein-disulfide reductase activity"/>
    <property type="evidence" value="ECO:0007669"/>
    <property type="project" value="InterPro"/>
</dbReference>
<dbReference type="CDD" id="cd02947">
    <property type="entry name" value="TRX_family"/>
    <property type="match status" value="1"/>
</dbReference>
<dbReference type="InterPro" id="IPR017937">
    <property type="entry name" value="Thioredoxin_CS"/>
</dbReference>
<dbReference type="OMA" id="HIHYVTD"/>
<dbReference type="STRING" id="857967.G0QQ20"/>
<proteinExistence type="predicted"/>
<dbReference type="InterPro" id="IPR036249">
    <property type="entry name" value="Thioredoxin-like_sf"/>
</dbReference>
<dbReference type="InParanoid" id="G0QQ20"/>
<evidence type="ECO:0000256" key="2">
    <source>
        <dbReference type="PIRSR" id="PIRSR000077-1"/>
    </source>
</evidence>
<evidence type="ECO:0000256" key="3">
    <source>
        <dbReference type="PIRSR" id="PIRSR000077-4"/>
    </source>
</evidence>
<feature type="site" description="Contributes to redox potential value" evidence="2">
    <location>
        <position position="46"/>
    </location>
</feature>
<keyword evidence="1 3" id="KW-1015">Disulfide bond</keyword>
<dbReference type="PIRSF" id="PIRSF000077">
    <property type="entry name" value="Thioredoxin"/>
    <property type="match status" value="1"/>
</dbReference>
<feature type="site" description="Contributes to redox potential value" evidence="2">
    <location>
        <position position="45"/>
    </location>
</feature>
<name>G0QQ20_ICHMU</name>
<feature type="site" description="Deprotonates C-terminal active site Cys" evidence="2">
    <location>
        <position position="38"/>
    </location>
</feature>
<evidence type="ECO:0000313" key="6">
    <source>
        <dbReference type="Proteomes" id="UP000008983"/>
    </source>
</evidence>
<dbReference type="InterPro" id="IPR013766">
    <property type="entry name" value="Thioredoxin_domain"/>
</dbReference>
<feature type="non-terminal residue" evidence="5">
    <location>
        <position position="1"/>
    </location>
</feature>